<dbReference type="RefSeq" id="WP_101622778.1">
    <property type="nucleotide sequence ID" value="NZ_NMWT01000025.1"/>
</dbReference>
<reference evidence="1 2" key="1">
    <citation type="submission" date="2017-07" db="EMBL/GenBank/DDBJ databases">
        <title>Bifidobacterium novel species.</title>
        <authorList>
            <person name="Lugli G.A."/>
            <person name="Milani C."/>
            <person name="Duranti S."/>
            <person name="Mangifesta M."/>
        </authorList>
    </citation>
    <scope>NUCLEOTIDE SEQUENCE [LARGE SCALE GENOMIC DNA]</scope>
    <source>
        <strain evidence="1 2">77</strain>
    </source>
</reference>
<sequence>MFDVDKVRRIIAKRNATDNEWDDRIEQCWKNLTDALAEDVPGTIRFLLHDCTDNELSAISEVMEPLIWETQSAPLIKAYRTAIALHPEENKHFLLDRNLDSDIDMLNDMAEAQRLVMWRPTAEEVERLRHTA</sequence>
<organism evidence="1 2">
    <name type="scientific">Bifidobacterium parmae</name>
    <dbReference type="NCBI Taxonomy" id="361854"/>
    <lineage>
        <taxon>Bacteria</taxon>
        <taxon>Bacillati</taxon>
        <taxon>Actinomycetota</taxon>
        <taxon>Actinomycetes</taxon>
        <taxon>Bifidobacteriales</taxon>
        <taxon>Bifidobacteriaceae</taxon>
        <taxon>Bifidobacterium</taxon>
    </lineage>
</organism>
<keyword evidence="2" id="KW-1185">Reference proteome</keyword>
<dbReference type="EMBL" id="NMWT01000025">
    <property type="protein sequence ID" value="PLS27298.1"/>
    <property type="molecule type" value="Genomic_DNA"/>
</dbReference>
<proteinExistence type="predicted"/>
<gene>
    <name evidence="1" type="ORF">Uis4E_1694</name>
</gene>
<accession>A0A2N5IZB0</accession>
<dbReference type="Proteomes" id="UP000235034">
    <property type="component" value="Unassembled WGS sequence"/>
</dbReference>
<comment type="caution">
    <text evidence="1">The sequence shown here is derived from an EMBL/GenBank/DDBJ whole genome shotgun (WGS) entry which is preliminary data.</text>
</comment>
<dbReference type="AlphaFoldDB" id="A0A2N5IZB0"/>
<protein>
    <submittedName>
        <fullName evidence="1">Uncharacterized protein</fullName>
    </submittedName>
</protein>
<name>A0A2N5IZB0_9BIFI</name>
<evidence type="ECO:0000313" key="1">
    <source>
        <dbReference type="EMBL" id="PLS27298.1"/>
    </source>
</evidence>
<evidence type="ECO:0000313" key="2">
    <source>
        <dbReference type="Proteomes" id="UP000235034"/>
    </source>
</evidence>
<dbReference type="OrthoDB" id="1190548at2"/>